<evidence type="ECO:0000313" key="4">
    <source>
        <dbReference type="Proteomes" id="UP001597387"/>
    </source>
</evidence>
<sequence>MTTNFRPPINSRPTEALIGIKYSSTDYWQQEAIDQATIELELRGVTKEEEEKLLDKWQRLVELEEKREQKRLERNEQEGYKKVEMIEIFFTAPLIFLGKWHAGLSLFELRENNFKRKYDQRLYLLIAGTASWMLYIGFSV</sequence>
<keyword evidence="4" id="KW-1185">Reference proteome</keyword>
<proteinExistence type="predicted"/>
<keyword evidence="2" id="KW-1133">Transmembrane helix</keyword>
<gene>
    <name evidence="3" type="ORF">ACFSJU_08720</name>
</gene>
<dbReference type="RefSeq" id="WP_255903538.1">
    <property type="nucleotide sequence ID" value="NZ_JAFMZO010000003.1"/>
</dbReference>
<organism evidence="3 4">
    <name type="scientific">Paradesertivirga mongoliensis</name>
    <dbReference type="NCBI Taxonomy" id="2100740"/>
    <lineage>
        <taxon>Bacteria</taxon>
        <taxon>Pseudomonadati</taxon>
        <taxon>Bacteroidota</taxon>
        <taxon>Sphingobacteriia</taxon>
        <taxon>Sphingobacteriales</taxon>
        <taxon>Sphingobacteriaceae</taxon>
        <taxon>Paradesertivirga</taxon>
    </lineage>
</organism>
<evidence type="ECO:0000313" key="3">
    <source>
        <dbReference type="EMBL" id="MFD2162475.1"/>
    </source>
</evidence>
<evidence type="ECO:0000256" key="1">
    <source>
        <dbReference type="SAM" id="Coils"/>
    </source>
</evidence>
<protein>
    <submittedName>
        <fullName evidence="3">Uncharacterized protein</fullName>
    </submittedName>
</protein>
<feature type="coiled-coil region" evidence="1">
    <location>
        <begin position="47"/>
        <end position="80"/>
    </location>
</feature>
<feature type="transmembrane region" description="Helical" evidence="2">
    <location>
        <begin position="121"/>
        <end position="138"/>
    </location>
</feature>
<accession>A0ABW4ZL65</accession>
<dbReference type="Proteomes" id="UP001597387">
    <property type="component" value="Unassembled WGS sequence"/>
</dbReference>
<keyword evidence="2" id="KW-0472">Membrane</keyword>
<reference evidence="4" key="1">
    <citation type="journal article" date="2019" name="Int. J. Syst. Evol. Microbiol.">
        <title>The Global Catalogue of Microorganisms (GCM) 10K type strain sequencing project: providing services to taxonomists for standard genome sequencing and annotation.</title>
        <authorList>
            <consortium name="The Broad Institute Genomics Platform"/>
            <consortium name="The Broad Institute Genome Sequencing Center for Infectious Disease"/>
            <person name="Wu L."/>
            <person name="Ma J."/>
        </authorList>
    </citation>
    <scope>NUCLEOTIDE SEQUENCE [LARGE SCALE GENOMIC DNA]</scope>
    <source>
        <strain evidence="4">KCTC 42217</strain>
    </source>
</reference>
<dbReference type="EMBL" id="JBHUHZ010000001">
    <property type="protein sequence ID" value="MFD2162475.1"/>
    <property type="molecule type" value="Genomic_DNA"/>
</dbReference>
<keyword evidence="1" id="KW-0175">Coiled coil</keyword>
<name>A0ABW4ZL65_9SPHI</name>
<comment type="caution">
    <text evidence="3">The sequence shown here is derived from an EMBL/GenBank/DDBJ whole genome shotgun (WGS) entry which is preliminary data.</text>
</comment>
<evidence type="ECO:0000256" key="2">
    <source>
        <dbReference type="SAM" id="Phobius"/>
    </source>
</evidence>
<keyword evidence="2" id="KW-0812">Transmembrane</keyword>